<name>A0A272EY51_9RHOO</name>
<feature type="chain" id="PRO_5012108677" evidence="4">
    <location>
        <begin position="31"/>
        <end position="251"/>
    </location>
</feature>
<dbReference type="Proteomes" id="UP000623509">
    <property type="component" value="Unassembled WGS sequence"/>
</dbReference>
<evidence type="ECO:0000313" key="7">
    <source>
        <dbReference type="Proteomes" id="UP000216107"/>
    </source>
</evidence>
<evidence type="ECO:0000256" key="1">
    <source>
        <dbReference type="ARBA" id="ARBA00009175"/>
    </source>
</evidence>
<proteinExistence type="inferred from homology"/>
<evidence type="ECO:0000313" key="6">
    <source>
        <dbReference type="EMBL" id="PAS95025.1"/>
    </source>
</evidence>
<sequence length="251" mass="26823">MNHAVPNSMRRLFLSLLVAGGCLASLGAHAEPATLLVAAGAGYKRPVEEIANGFEAGGKAHVERVYGHMGMVMTQARVSGKVAVVFGEQAVLEKDPNVRFEQLLPVGRGRLVLAWPKNRNYKGPQDLLAAGVERIGIPDMKQAIFGKAARESLTHAALFDRLEPRLITAPTVPQVAAWLQSGEIDAGFINLTEALGVLDKIGGYVELPQESYTPVNIAAGIVSGNSSPALPAFADYLRTPAVQEIFKRYGL</sequence>
<dbReference type="RefSeq" id="WP_095523318.1">
    <property type="nucleotide sequence ID" value="NZ_MDUX01000005.1"/>
</dbReference>
<evidence type="ECO:0000256" key="3">
    <source>
        <dbReference type="ARBA" id="ARBA00022729"/>
    </source>
</evidence>
<dbReference type="EMBL" id="NMRN01000002">
    <property type="protein sequence ID" value="PAS95025.1"/>
    <property type="molecule type" value="Genomic_DNA"/>
</dbReference>
<reference evidence="6 7" key="2">
    <citation type="submission" date="2017-07" db="EMBL/GenBank/DDBJ databases">
        <title>Candidatus Dactylopiibacterium carminicum, a nitrogen-fixing symbiont of the cochineal insect Dactylopius coccus and Dactylopius opuntiae (Hemiptera: Coccoidea: Dactylopiidae).</title>
        <authorList>
            <person name="Vera A."/>
        </authorList>
    </citation>
    <scope>NUCLEOTIDE SEQUENCE [LARGE SCALE GENOMIC DNA]</scope>
    <source>
        <strain evidence="6 7">NFDCM</strain>
    </source>
</reference>
<keyword evidence="2" id="KW-0479">Metal-binding</keyword>
<feature type="signal peptide" evidence="4">
    <location>
        <begin position="1"/>
        <end position="30"/>
    </location>
</feature>
<dbReference type="InterPro" id="IPR006311">
    <property type="entry name" value="TAT_signal"/>
</dbReference>
<protein>
    <submittedName>
        <fullName evidence="6">Molybdate ABC transporter substrate-binding protein</fullName>
    </submittedName>
</protein>
<dbReference type="GO" id="GO:0015689">
    <property type="term" value="P:molybdate ion transport"/>
    <property type="evidence" value="ECO:0007669"/>
    <property type="project" value="InterPro"/>
</dbReference>
<evidence type="ECO:0000313" key="5">
    <source>
        <dbReference type="EMBL" id="KAF7600404.1"/>
    </source>
</evidence>
<organism evidence="6 7">
    <name type="scientific">Candidatus Dactylopiibacterium carminicum</name>
    <dbReference type="NCBI Taxonomy" id="857335"/>
    <lineage>
        <taxon>Bacteria</taxon>
        <taxon>Pseudomonadati</taxon>
        <taxon>Pseudomonadota</taxon>
        <taxon>Betaproteobacteria</taxon>
        <taxon>Rhodocyclales</taxon>
        <taxon>Rhodocyclaceae</taxon>
        <taxon>Candidatus Dactylopiibacterium</taxon>
    </lineage>
</organism>
<dbReference type="OrthoDB" id="9785015at2"/>
<evidence type="ECO:0000313" key="8">
    <source>
        <dbReference type="Proteomes" id="UP000623509"/>
    </source>
</evidence>
<evidence type="ECO:0000256" key="2">
    <source>
        <dbReference type="ARBA" id="ARBA00022723"/>
    </source>
</evidence>
<dbReference type="Gene3D" id="3.40.190.10">
    <property type="entry name" value="Periplasmic binding protein-like II"/>
    <property type="match status" value="2"/>
</dbReference>
<accession>A0A272EY51</accession>
<dbReference type="Proteomes" id="UP000216107">
    <property type="component" value="Unassembled WGS sequence"/>
</dbReference>
<keyword evidence="3 4" id="KW-0732">Signal</keyword>
<dbReference type="GO" id="GO:0046872">
    <property type="term" value="F:metal ion binding"/>
    <property type="evidence" value="ECO:0007669"/>
    <property type="project" value="UniProtKB-KW"/>
</dbReference>
<dbReference type="PANTHER" id="PTHR30632">
    <property type="entry name" value="MOLYBDATE-BINDING PERIPLASMIC PROTEIN"/>
    <property type="match status" value="1"/>
</dbReference>
<keyword evidence="8" id="KW-1185">Reference proteome</keyword>
<dbReference type="GO" id="GO:0030973">
    <property type="term" value="F:molybdate ion binding"/>
    <property type="evidence" value="ECO:0007669"/>
    <property type="project" value="TreeGrafter"/>
</dbReference>
<dbReference type="InterPro" id="IPR005950">
    <property type="entry name" value="ModA"/>
</dbReference>
<dbReference type="NCBIfam" id="TIGR01256">
    <property type="entry name" value="modA"/>
    <property type="match status" value="1"/>
</dbReference>
<reference evidence="5 8" key="1">
    <citation type="submission" date="2016-08" db="EMBL/GenBank/DDBJ databases">
        <title>Candidatus Dactylopiibacterium carminicum genome sequence.</title>
        <authorList>
            <person name="Ramirez-Puebla S.T."/>
            <person name="Ormeno-Orrillo E."/>
            <person name="Vera-Ponce De Leon A."/>
            <person name="Luis L."/>
            <person name="Sanchez-Flores A."/>
            <person name="Monica R."/>
            <person name="Martinez-Romero E."/>
        </authorList>
    </citation>
    <scope>NUCLEOTIDE SEQUENCE [LARGE SCALE GENOMIC DNA]</scope>
    <source>
        <strain evidence="5">END1</strain>
    </source>
</reference>
<comment type="caution">
    <text evidence="6">The sequence shown here is derived from an EMBL/GenBank/DDBJ whole genome shotgun (WGS) entry which is preliminary data.</text>
</comment>
<comment type="similarity">
    <text evidence="1">Belongs to the bacterial solute-binding protein ModA family.</text>
</comment>
<dbReference type="PROSITE" id="PS51318">
    <property type="entry name" value="TAT"/>
    <property type="match status" value="1"/>
</dbReference>
<gene>
    <name evidence="6" type="primary">modA</name>
    <name evidence="5" type="ORF">BGI27_02355</name>
    <name evidence="6" type="ORF">CGU29_00835</name>
</gene>
<dbReference type="EMBL" id="MDUX01000005">
    <property type="protein sequence ID" value="KAF7600404.1"/>
    <property type="molecule type" value="Genomic_DNA"/>
</dbReference>
<evidence type="ECO:0000256" key="4">
    <source>
        <dbReference type="SAM" id="SignalP"/>
    </source>
</evidence>
<dbReference type="SUPFAM" id="SSF53850">
    <property type="entry name" value="Periplasmic binding protein-like II"/>
    <property type="match status" value="1"/>
</dbReference>
<dbReference type="AlphaFoldDB" id="A0A272EY51"/>
<dbReference type="PANTHER" id="PTHR30632:SF14">
    <property type="entry name" value="TUNGSTATE_MOLYBDATE_CHROMATE-BINDING PROTEIN MODA"/>
    <property type="match status" value="1"/>
</dbReference>
<dbReference type="Pfam" id="PF13531">
    <property type="entry name" value="SBP_bac_11"/>
    <property type="match status" value="1"/>
</dbReference>
<dbReference type="InterPro" id="IPR050682">
    <property type="entry name" value="ModA/WtpA"/>
</dbReference>